<protein>
    <submittedName>
        <fullName evidence="3">Dienelactone hydrolase family protein</fullName>
    </submittedName>
</protein>
<dbReference type="PANTHER" id="PTHR22946:SF8">
    <property type="entry name" value="ACETYL XYLAN ESTERASE DOMAIN-CONTAINING PROTEIN"/>
    <property type="match status" value="1"/>
</dbReference>
<evidence type="ECO:0000313" key="4">
    <source>
        <dbReference type="Proteomes" id="UP001249760"/>
    </source>
</evidence>
<gene>
    <name evidence="3" type="ORF">QNO04_25905</name>
</gene>
<evidence type="ECO:0000256" key="1">
    <source>
        <dbReference type="ARBA" id="ARBA00008645"/>
    </source>
</evidence>
<dbReference type="EMBL" id="JASKMA010000022">
    <property type="protein sequence ID" value="MDT6986891.1"/>
    <property type="molecule type" value="Genomic_DNA"/>
</dbReference>
<accession>A0ABU3JY61</accession>
<dbReference type="InterPro" id="IPR002925">
    <property type="entry name" value="Dienelactn_hydro"/>
</dbReference>
<proteinExistence type="inferred from homology"/>
<evidence type="ECO:0000259" key="2">
    <source>
        <dbReference type="Pfam" id="PF01738"/>
    </source>
</evidence>
<dbReference type="InterPro" id="IPR050261">
    <property type="entry name" value="FrsA_esterase"/>
</dbReference>
<dbReference type="InterPro" id="IPR029058">
    <property type="entry name" value="AB_hydrolase_fold"/>
</dbReference>
<feature type="domain" description="Dienelactone hydrolase" evidence="2">
    <location>
        <begin position="139"/>
        <end position="350"/>
    </location>
</feature>
<reference evidence="3 4" key="1">
    <citation type="submission" date="2023-05" db="EMBL/GenBank/DDBJ databases">
        <title>Streptomyces fuscus sp. nov., a brown-black pigment producing actinomyces isolated from dry sand of Sea duck farm.</title>
        <authorList>
            <person name="Xie J."/>
            <person name="Shen N."/>
        </authorList>
    </citation>
    <scope>NUCLEOTIDE SEQUENCE [LARGE SCALE GENOMIC DNA]</scope>
    <source>
        <strain evidence="3 4">CGMCC 4.1745</strain>
    </source>
</reference>
<dbReference type="SUPFAM" id="SSF53474">
    <property type="entry name" value="alpha/beta-Hydrolases"/>
    <property type="match status" value="1"/>
</dbReference>
<name>A0ABU3JY61_9ACTN</name>
<dbReference type="Pfam" id="PF01738">
    <property type="entry name" value="DLH"/>
    <property type="match status" value="1"/>
</dbReference>
<keyword evidence="3" id="KW-0378">Hydrolase</keyword>
<sequence>MPGLPGLCGPPGPPGLLDALKDDLTFPLAWGTSPVRDPARWRRAARAAVEDALLVPAEPALPFDPVHVPGPEGDGYARESVTVTLTRRTRARGVLLTPHGTGPFPGVLLLHDHGSRFDIGKEKCVRPWYDDTRLASAEEWAGRHFDGRFPGDELARRGHVVLCLDALGWGERGPLAYEDQQALASTLYQLGSSLAGLHAREDQRAAAFLAGLDRVDARRVAAAGWSMGGFRAWQVAALSDHVTAAASVCWMTGLKQLLVPGNNTLRGQSAFHMLHPGLARHLDLPDVAGIAAPKPMLFLHGGRDPLFPADGVRAAYDRLRTVWRAWDAEDRLRLEVRPGHGHTFDSPMQDETYAWLDSVLHA</sequence>
<dbReference type="Gene3D" id="3.40.50.1820">
    <property type="entry name" value="alpha/beta hydrolase"/>
    <property type="match status" value="1"/>
</dbReference>
<evidence type="ECO:0000313" key="3">
    <source>
        <dbReference type="EMBL" id="MDT6986891.1"/>
    </source>
</evidence>
<organism evidence="3 4">
    <name type="scientific">Streptomyces lusitanus</name>
    <dbReference type="NCBI Taxonomy" id="68232"/>
    <lineage>
        <taxon>Bacteria</taxon>
        <taxon>Bacillati</taxon>
        <taxon>Actinomycetota</taxon>
        <taxon>Actinomycetes</taxon>
        <taxon>Kitasatosporales</taxon>
        <taxon>Streptomycetaceae</taxon>
        <taxon>Streptomyces</taxon>
    </lineage>
</organism>
<keyword evidence="4" id="KW-1185">Reference proteome</keyword>
<dbReference type="RefSeq" id="WP_394311922.1">
    <property type="nucleotide sequence ID" value="NZ_JASKMA010000022.1"/>
</dbReference>
<comment type="caution">
    <text evidence="3">The sequence shown here is derived from an EMBL/GenBank/DDBJ whole genome shotgun (WGS) entry which is preliminary data.</text>
</comment>
<dbReference type="Proteomes" id="UP001249760">
    <property type="component" value="Unassembled WGS sequence"/>
</dbReference>
<dbReference type="PANTHER" id="PTHR22946">
    <property type="entry name" value="DIENELACTONE HYDROLASE DOMAIN-CONTAINING PROTEIN-RELATED"/>
    <property type="match status" value="1"/>
</dbReference>
<dbReference type="GO" id="GO:0016787">
    <property type="term" value="F:hydrolase activity"/>
    <property type="evidence" value="ECO:0007669"/>
    <property type="project" value="UniProtKB-KW"/>
</dbReference>
<comment type="similarity">
    <text evidence="1">Belongs to the AB hydrolase superfamily.</text>
</comment>